<dbReference type="InterPro" id="IPR051533">
    <property type="entry name" value="WaaL-like"/>
</dbReference>
<dbReference type="Pfam" id="PF04932">
    <property type="entry name" value="Wzy_C"/>
    <property type="match status" value="1"/>
</dbReference>
<feature type="transmembrane region" description="Helical" evidence="5">
    <location>
        <begin position="249"/>
        <end position="267"/>
    </location>
</feature>
<evidence type="ECO:0000313" key="7">
    <source>
        <dbReference type="EMBL" id="MBM3331532.1"/>
    </source>
</evidence>
<feature type="transmembrane region" description="Helical" evidence="5">
    <location>
        <begin position="122"/>
        <end position="143"/>
    </location>
</feature>
<comment type="subcellular location">
    <subcellularLocation>
        <location evidence="1">Membrane</location>
        <topology evidence="1">Multi-pass membrane protein</topology>
    </subcellularLocation>
</comment>
<feature type="transmembrane region" description="Helical" evidence="5">
    <location>
        <begin position="181"/>
        <end position="203"/>
    </location>
</feature>
<feature type="transmembrane region" description="Helical" evidence="5">
    <location>
        <begin position="44"/>
        <end position="60"/>
    </location>
</feature>
<dbReference type="InterPro" id="IPR007016">
    <property type="entry name" value="O-antigen_ligase-rel_domated"/>
</dbReference>
<feature type="transmembrane region" description="Helical" evidence="5">
    <location>
        <begin position="149"/>
        <end position="169"/>
    </location>
</feature>
<sequence length="485" mass="52946">MSEYVLHSTGGLSGRRLHWFLAAEAVCLVGAGVAVWLFDARLSLVFLIAPFQLAVLALCFKSDTRLLAYFVAVLPLTALELIPYSFMSFVMYGVVLGLIVFLRATTFIDAHRESSANRATAWHRTALVLLGVCVGLALLNAYAHGRQSHFVVSYSVLAVQVLLLVWLAVDVPRSIGELRQIVYVVLTSYAVMCLAFPLVATQVGLGSVGKGFIVGHSSVNLNAVGAHAAAFTLVALGAALDARRNVTRALLFVAALLLVVVLVYTKSRGAWLGFGLAFVYVIARTRSFWLILPTAAVLVLLLSLDVLHGALASRVEATSTGDPSLLGRLLLWRYAWVVFKDNWLLGVGLENFRFVKQFYGWPEPTWYAVRFNSHNLFLELLADLGIVGSVCFWWLFGGAFARVDRIVRRPTCVGRNWLAVGLGAALISFAGHGLFDCIIWQHGAFMALGLLIGMCLCLERLESSQPAIPSQRFRPEGADNAETLS</sequence>
<proteinExistence type="predicted"/>
<evidence type="ECO:0000256" key="4">
    <source>
        <dbReference type="ARBA" id="ARBA00023136"/>
    </source>
</evidence>
<evidence type="ECO:0000256" key="3">
    <source>
        <dbReference type="ARBA" id="ARBA00022989"/>
    </source>
</evidence>
<accession>A0A937XE68</accession>
<keyword evidence="4 5" id="KW-0472">Membrane</keyword>
<feature type="transmembrane region" description="Helical" evidence="5">
    <location>
        <begin position="17"/>
        <end position="38"/>
    </location>
</feature>
<comment type="caution">
    <text evidence="7">The sequence shown here is derived from an EMBL/GenBank/DDBJ whole genome shotgun (WGS) entry which is preliminary data.</text>
</comment>
<dbReference type="EMBL" id="VGIR01000033">
    <property type="protein sequence ID" value="MBM3331532.1"/>
    <property type="molecule type" value="Genomic_DNA"/>
</dbReference>
<feature type="transmembrane region" description="Helical" evidence="5">
    <location>
        <begin position="438"/>
        <end position="458"/>
    </location>
</feature>
<reference evidence="7" key="1">
    <citation type="submission" date="2019-03" db="EMBL/GenBank/DDBJ databases">
        <title>Lake Tanganyika Metagenome-Assembled Genomes (MAGs).</title>
        <authorList>
            <person name="Tran P."/>
        </authorList>
    </citation>
    <scope>NUCLEOTIDE SEQUENCE</scope>
    <source>
        <strain evidence="7">K_DeepCast_150m_m2_040</strain>
    </source>
</reference>
<dbReference type="AlphaFoldDB" id="A0A937XE68"/>
<evidence type="ECO:0000256" key="1">
    <source>
        <dbReference type="ARBA" id="ARBA00004141"/>
    </source>
</evidence>
<evidence type="ECO:0000256" key="5">
    <source>
        <dbReference type="SAM" id="Phobius"/>
    </source>
</evidence>
<keyword evidence="2 5" id="KW-0812">Transmembrane</keyword>
<feature type="domain" description="O-antigen ligase-related" evidence="6">
    <location>
        <begin position="254"/>
        <end position="392"/>
    </location>
</feature>
<evidence type="ECO:0000256" key="2">
    <source>
        <dbReference type="ARBA" id="ARBA00022692"/>
    </source>
</evidence>
<protein>
    <submittedName>
        <fullName evidence="7">O-antigen ligase family protein</fullName>
    </submittedName>
</protein>
<organism evidence="7 8">
    <name type="scientific">candidate division WOR-3 bacterium</name>
    <dbReference type="NCBI Taxonomy" id="2052148"/>
    <lineage>
        <taxon>Bacteria</taxon>
        <taxon>Bacteria division WOR-3</taxon>
    </lineage>
</organism>
<dbReference type="GO" id="GO:0016020">
    <property type="term" value="C:membrane"/>
    <property type="evidence" value="ECO:0007669"/>
    <property type="project" value="UniProtKB-SubCell"/>
</dbReference>
<dbReference type="Proteomes" id="UP000779900">
    <property type="component" value="Unassembled WGS sequence"/>
</dbReference>
<feature type="transmembrane region" description="Helical" evidence="5">
    <location>
        <begin position="413"/>
        <end position="432"/>
    </location>
</feature>
<gene>
    <name evidence="7" type="ORF">FJY68_06725</name>
</gene>
<keyword evidence="7" id="KW-0436">Ligase</keyword>
<dbReference type="GO" id="GO:0016874">
    <property type="term" value="F:ligase activity"/>
    <property type="evidence" value="ECO:0007669"/>
    <property type="project" value="UniProtKB-KW"/>
</dbReference>
<feature type="transmembrane region" description="Helical" evidence="5">
    <location>
        <begin position="90"/>
        <end position="110"/>
    </location>
</feature>
<dbReference type="PANTHER" id="PTHR37422:SF13">
    <property type="entry name" value="LIPOPOLYSACCHARIDE BIOSYNTHESIS PROTEIN PA4999-RELATED"/>
    <property type="match status" value="1"/>
</dbReference>
<keyword evidence="3 5" id="KW-1133">Transmembrane helix</keyword>
<feature type="transmembrane region" description="Helical" evidence="5">
    <location>
        <begin position="223"/>
        <end position="242"/>
    </location>
</feature>
<dbReference type="PANTHER" id="PTHR37422">
    <property type="entry name" value="TEICHURONIC ACID BIOSYNTHESIS PROTEIN TUAE"/>
    <property type="match status" value="1"/>
</dbReference>
<feature type="transmembrane region" description="Helical" evidence="5">
    <location>
        <begin position="380"/>
        <end position="401"/>
    </location>
</feature>
<evidence type="ECO:0000313" key="8">
    <source>
        <dbReference type="Proteomes" id="UP000779900"/>
    </source>
</evidence>
<feature type="transmembrane region" description="Helical" evidence="5">
    <location>
        <begin position="287"/>
        <end position="311"/>
    </location>
</feature>
<evidence type="ECO:0000259" key="6">
    <source>
        <dbReference type="Pfam" id="PF04932"/>
    </source>
</evidence>
<name>A0A937XE68_UNCW3</name>